<feature type="transmembrane region" description="Helical" evidence="1">
    <location>
        <begin position="252"/>
        <end position="277"/>
    </location>
</feature>
<evidence type="ECO:0000313" key="4">
    <source>
        <dbReference type="Proteomes" id="UP000701801"/>
    </source>
</evidence>
<feature type="transmembrane region" description="Helical" evidence="1">
    <location>
        <begin position="214"/>
        <end position="232"/>
    </location>
</feature>
<feature type="transmembrane region" description="Helical" evidence="1">
    <location>
        <begin position="43"/>
        <end position="62"/>
    </location>
</feature>
<dbReference type="InterPro" id="IPR005330">
    <property type="entry name" value="MHYT_dom"/>
</dbReference>
<feature type="transmembrane region" description="Helical" evidence="1">
    <location>
        <begin position="177"/>
        <end position="202"/>
    </location>
</feature>
<dbReference type="Proteomes" id="UP000701801">
    <property type="component" value="Unassembled WGS sequence"/>
</dbReference>
<name>A0A9N9LXL5_9HELO</name>
<dbReference type="PANTHER" id="PTHR35152:SF1">
    <property type="entry name" value="DOMAIN SIGNALLING PROTEIN, PUTATIVE (AFU_ORTHOLOGUE AFUA_5G11310)-RELATED"/>
    <property type="match status" value="1"/>
</dbReference>
<dbReference type="PANTHER" id="PTHR35152">
    <property type="entry name" value="DOMAIN SIGNALLING PROTEIN, PUTATIVE (AFU_ORTHOLOGUE AFUA_5G11310)-RELATED"/>
    <property type="match status" value="1"/>
</dbReference>
<feature type="transmembrane region" description="Helical" evidence="1">
    <location>
        <begin position="74"/>
        <end position="101"/>
    </location>
</feature>
<sequence>MSPPQLPPHPNVTSSNMSFTHVMMSNLTALEGHFVTTSYNPGYMILSFVIGYVGAWSTMELIHHRTSSKGRYNWLMLVGASILMGGIATWCMHFVGIRAIILGDGQSQIQVAYSPGFTVLSFFLPMLLVMLAFWTAGPNETVSISRVCLGGTLAGLGFCISNYLGQAGISNYACFYIVGYFIASAAISILASVTALGVLLHFRATWRIFWWKRASSAAIFSIGIAAANWFSICGTEYQLKKVEKTITSNRTTSISTIIVISLSIVGCLACIGVQVLAHKRKKDARNRAQQVVLAAAIFDKDDRILVTPNGLLPTKKITQQFLERVISGHRYLESIKG</sequence>
<dbReference type="OrthoDB" id="264015at2759"/>
<proteinExistence type="predicted"/>
<dbReference type="Pfam" id="PF03707">
    <property type="entry name" value="MHYT"/>
    <property type="match status" value="1"/>
</dbReference>
<evidence type="ECO:0000259" key="2">
    <source>
        <dbReference type="PROSITE" id="PS50924"/>
    </source>
</evidence>
<dbReference type="EMBL" id="CAJVRM010000685">
    <property type="protein sequence ID" value="CAG8982838.1"/>
    <property type="molecule type" value="Genomic_DNA"/>
</dbReference>
<feature type="transmembrane region" description="Helical" evidence="1">
    <location>
        <begin position="113"/>
        <end position="135"/>
    </location>
</feature>
<accession>A0A9N9LXL5</accession>
<keyword evidence="1" id="KW-0812">Transmembrane</keyword>
<dbReference type="PROSITE" id="PS50924">
    <property type="entry name" value="MHYT"/>
    <property type="match status" value="1"/>
</dbReference>
<evidence type="ECO:0000313" key="3">
    <source>
        <dbReference type="EMBL" id="CAG8982838.1"/>
    </source>
</evidence>
<evidence type="ECO:0000256" key="1">
    <source>
        <dbReference type="SAM" id="Phobius"/>
    </source>
</evidence>
<comment type="caution">
    <text evidence="3">The sequence shown here is derived from an EMBL/GenBank/DDBJ whole genome shotgun (WGS) entry which is preliminary data.</text>
</comment>
<keyword evidence="1" id="KW-1133">Transmembrane helix</keyword>
<feature type="transmembrane region" description="Helical" evidence="1">
    <location>
        <begin position="147"/>
        <end position="165"/>
    </location>
</feature>
<keyword evidence="4" id="KW-1185">Reference proteome</keyword>
<protein>
    <recommendedName>
        <fullName evidence="2">MHYT domain-containing protein</fullName>
    </recommendedName>
</protein>
<dbReference type="AlphaFoldDB" id="A0A9N9LXL5"/>
<reference evidence="3" key="1">
    <citation type="submission" date="2021-07" db="EMBL/GenBank/DDBJ databases">
        <authorList>
            <person name="Durling M."/>
        </authorList>
    </citation>
    <scope>NUCLEOTIDE SEQUENCE</scope>
</reference>
<organism evidence="3 4">
    <name type="scientific">Hymenoscyphus albidus</name>
    <dbReference type="NCBI Taxonomy" id="595503"/>
    <lineage>
        <taxon>Eukaryota</taxon>
        <taxon>Fungi</taxon>
        <taxon>Dikarya</taxon>
        <taxon>Ascomycota</taxon>
        <taxon>Pezizomycotina</taxon>
        <taxon>Leotiomycetes</taxon>
        <taxon>Helotiales</taxon>
        <taxon>Helotiaceae</taxon>
        <taxon>Hymenoscyphus</taxon>
    </lineage>
</organism>
<feature type="domain" description="MHYT" evidence="2">
    <location>
        <begin position="39"/>
        <end position="238"/>
    </location>
</feature>
<keyword evidence="1" id="KW-0472">Membrane</keyword>
<gene>
    <name evidence="3" type="ORF">HYALB_00006648</name>
</gene>